<sequence length="65" mass="7371">MVDSISLLPVLISNHFDSSLIKPYRGSSHNRILFLRLQTAISVENVGTHIFWKRSKILGQTLSSF</sequence>
<evidence type="ECO:0000313" key="2">
    <source>
        <dbReference type="Proteomes" id="UP000191008"/>
    </source>
</evidence>
<protein>
    <submittedName>
        <fullName evidence="1">Uncharacterized protein</fullName>
    </submittedName>
</protein>
<evidence type="ECO:0000313" key="1">
    <source>
        <dbReference type="EMBL" id="OOV43930.1"/>
    </source>
</evidence>
<accession>A0A1T1DT69</accession>
<dbReference type="AlphaFoldDB" id="A0A1T1DT69"/>
<organism evidence="1 2">
    <name type="scientific">Leptospira kirschneri serovar Pomona</name>
    <dbReference type="NCBI Taxonomy" id="561005"/>
    <lineage>
        <taxon>Bacteria</taxon>
        <taxon>Pseudomonadati</taxon>
        <taxon>Spirochaetota</taxon>
        <taxon>Spirochaetia</taxon>
        <taxon>Leptospirales</taxon>
        <taxon>Leptospiraceae</taxon>
        <taxon>Leptospira</taxon>
    </lineage>
</organism>
<proteinExistence type="predicted"/>
<name>A0A1T1DT69_9LEPT</name>
<comment type="caution">
    <text evidence="1">The sequence shown here is derived from an EMBL/GenBank/DDBJ whole genome shotgun (WGS) entry which is preliminary data.</text>
</comment>
<dbReference type="EMBL" id="MVIT01000056">
    <property type="protein sequence ID" value="OOV43930.1"/>
    <property type="molecule type" value="Genomic_DNA"/>
</dbReference>
<reference evidence="1 2" key="1">
    <citation type="submission" date="2017-02" db="EMBL/GenBank/DDBJ databases">
        <title>Comparative genomic analysis of Brazilian Leptospira kirschneri strains of different serogroups.</title>
        <authorList>
            <person name="Moreno L.Z."/>
            <person name="Miraglia F."/>
            <person name="Kremer F.S."/>
            <person name="Eslabao M.R."/>
            <person name="Lilenbaum W."/>
            <person name="Dellagostin O.A."/>
            <person name="Moreno A.M."/>
        </authorList>
    </citation>
    <scope>NUCLEOTIDE SEQUENCE [LARGE SCALE GENOMIC DNA]</scope>
    <source>
        <strain evidence="1 2">M110/06</strain>
    </source>
</reference>
<gene>
    <name evidence="1" type="ORF">B1J93_06890</name>
</gene>
<dbReference type="Proteomes" id="UP000191008">
    <property type="component" value="Unassembled WGS sequence"/>
</dbReference>